<dbReference type="PANTHER" id="PTHR30185:SF18">
    <property type="entry name" value="TRANSCRIPTIONAL REGULATOR MTLR"/>
    <property type="match status" value="1"/>
</dbReference>
<protein>
    <submittedName>
        <fullName evidence="4">Transcriptional regulator</fullName>
    </submittedName>
</protein>
<evidence type="ECO:0000313" key="4">
    <source>
        <dbReference type="EMBL" id="KMT59208.1"/>
    </source>
</evidence>
<dbReference type="PANTHER" id="PTHR30185">
    <property type="entry name" value="CRYPTIC BETA-GLUCOSIDE BGL OPERON ANTITERMINATOR"/>
    <property type="match status" value="1"/>
</dbReference>
<dbReference type="InterPro" id="IPR007737">
    <property type="entry name" value="Mga_HTH"/>
</dbReference>
<sequence>MNDFIQNLFITKNTKRKIKLLSAIKEEKMDILSLAKMLEVSRDTIQKDIDYLKTYYTDLISEHKDSHSITYSCRFEGQFQIVSQLMNEEPSFYILKQIYEHNVVSFDEVAERFFISVSTLERYMRDLNRFLSRYEMKLKGKPIICWGNELAIRCFFTNMLYFTRQFQLFSPPKVSFTAFLQNFKSELRAFTTAYDPIKVVIRFQVCISRILQGATITLSKKQRETIVQDHHFEAFQTNLKEFAKENLEIDNFPDDETRFLFVAIKESHIYYSLFLQVQISRNKHYLCDNHHRILCQEILNIRDPELINVLSCYLDDLYILKDFGQNTLIEELPSKQIEEYDKVLLEKCHLIAHMFTSDQEAVPAIAYKLAQIVMTNQKQAEEETYIFVVLQDDINEQLYLEKTLQPFLPKNMMVQFQHASRFFSDQTKNTYVITNDYTIQSSAHTYFIEYPCVLKELQDTLIKLARSHIYGNIPLNRDKV</sequence>
<organism evidence="4 5">
    <name type="scientific">Listeria fleischmannii 1991</name>
    <dbReference type="NCBI Taxonomy" id="1430899"/>
    <lineage>
        <taxon>Bacteria</taxon>
        <taxon>Bacillati</taxon>
        <taxon>Bacillota</taxon>
        <taxon>Bacilli</taxon>
        <taxon>Bacillales</taxon>
        <taxon>Listeriaceae</taxon>
        <taxon>Listeria</taxon>
    </lineage>
</organism>
<name>A0A0J8GEK1_9LIST</name>
<dbReference type="EMBL" id="AZHO01000021">
    <property type="protein sequence ID" value="KMT59208.1"/>
    <property type="molecule type" value="Genomic_DNA"/>
</dbReference>
<dbReference type="OrthoDB" id="1711164at2"/>
<dbReference type="InterPro" id="IPR036388">
    <property type="entry name" value="WH-like_DNA-bd_sf"/>
</dbReference>
<dbReference type="AlphaFoldDB" id="A0A0J8GEK1"/>
<gene>
    <name evidence="4" type="ORF">X560_1749</name>
</gene>
<dbReference type="Proteomes" id="UP000052258">
    <property type="component" value="Unassembled WGS sequence"/>
</dbReference>
<dbReference type="RefSeq" id="WP_007475879.1">
    <property type="nucleotide sequence ID" value="NZ_KQ130616.1"/>
</dbReference>
<proteinExistence type="predicted"/>
<dbReference type="Gene3D" id="1.10.10.10">
    <property type="entry name" value="Winged helix-like DNA-binding domain superfamily/Winged helix DNA-binding domain"/>
    <property type="match status" value="2"/>
</dbReference>
<evidence type="ECO:0000256" key="1">
    <source>
        <dbReference type="ARBA" id="ARBA00023015"/>
    </source>
</evidence>
<comment type="caution">
    <text evidence="4">The sequence shown here is derived from an EMBL/GenBank/DDBJ whole genome shotgun (WGS) entry which is preliminary data.</text>
</comment>
<dbReference type="PATRIC" id="fig|1430899.3.peg.1786"/>
<evidence type="ECO:0000259" key="3">
    <source>
        <dbReference type="Pfam" id="PF05043"/>
    </source>
</evidence>
<accession>A0A0J8GEK1</accession>
<reference evidence="4 5" key="1">
    <citation type="journal article" date="2015" name="Genome Biol. Evol.">
        <title>Comparative Genomics of Listeria Sensu Lato: Genus-Wide Differences in Evolutionary Dynamics and the Progressive Gain of Complex, Potentially Pathogenicity-Related Traits through Lateral Gene Transfer.</title>
        <authorList>
            <person name="Chiara M."/>
            <person name="Caruso M."/>
            <person name="D'Erchia A.M."/>
            <person name="Manzari C."/>
            <person name="Fraccalvieri R."/>
            <person name="Goffredo E."/>
            <person name="Latorre L."/>
            <person name="Miccolupo A."/>
            <person name="Padalino I."/>
            <person name="Santagada G."/>
            <person name="Chiocco D."/>
            <person name="Pesole G."/>
            <person name="Horner D.S."/>
            <person name="Parisi A."/>
        </authorList>
    </citation>
    <scope>NUCLEOTIDE SEQUENCE [LARGE SCALE GENOMIC DNA]</scope>
    <source>
        <strain evidence="4 5">1991</strain>
    </source>
</reference>
<evidence type="ECO:0000313" key="5">
    <source>
        <dbReference type="Proteomes" id="UP000052258"/>
    </source>
</evidence>
<keyword evidence="5" id="KW-1185">Reference proteome</keyword>
<keyword evidence="1" id="KW-0805">Transcription regulation</keyword>
<feature type="domain" description="Mga helix-turn-helix" evidence="3">
    <location>
        <begin position="80"/>
        <end position="158"/>
    </location>
</feature>
<dbReference type="Pfam" id="PF05043">
    <property type="entry name" value="Mga"/>
    <property type="match status" value="1"/>
</dbReference>
<keyword evidence="2" id="KW-0804">Transcription</keyword>
<evidence type="ECO:0000256" key="2">
    <source>
        <dbReference type="ARBA" id="ARBA00023163"/>
    </source>
</evidence>
<dbReference type="InterPro" id="IPR050661">
    <property type="entry name" value="BglG_antiterminators"/>
</dbReference>